<evidence type="ECO:0008006" key="5">
    <source>
        <dbReference type="Google" id="ProtNLM"/>
    </source>
</evidence>
<feature type="transmembrane region" description="Helical" evidence="2">
    <location>
        <begin position="86"/>
        <end position="107"/>
    </location>
</feature>
<protein>
    <recommendedName>
        <fullName evidence="5">DUF4190 domain-containing protein</fullName>
    </recommendedName>
</protein>
<evidence type="ECO:0000313" key="3">
    <source>
        <dbReference type="EMBL" id="KPN79893.1"/>
    </source>
</evidence>
<keyword evidence="2" id="KW-0812">Transmembrane</keyword>
<gene>
    <name evidence="3" type="ORF">RZ78_01380</name>
</gene>
<sequence>MDNGSNNQQPDFQQQNGQPNGGNQSIYINQAKTNGIGTAGFVLSLIALLVTSWIPFVDFVVWLLGAIFSIIGLFKQPKGLAIAGTIISFIGIIFILFVVSILFGAALA</sequence>
<name>A0A0P7LKF9_9LACO</name>
<evidence type="ECO:0000256" key="2">
    <source>
        <dbReference type="SAM" id="Phobius"/>
    </source>
</evidence>
<keyword evidence="2" id="KW-0472">Membrane</keyword>
<reference evidence="3 4" key="1">
    <citation type="journal article" date="2015" name="Genome Biol. Evol.">
        <title>Functionally Structured Genomes in Lactobacillus kunkeei Colonizing the Honey Crop and Food Products of Honeybees and Stingless Bees.</title>
        <authorList>
            <person name="Tamarit D."/>
            <person name="Ellegaard K.M."/>
            <person name="Wikander J."/>
            <person name="Olofsson T."/>
            <person name="Vasquez A."/>
            <person name="Andersson S.G."/>
        </authorList>
    </citation>
    <scope>NUCLEOTIDE SEQUENCE [LARGE SCALE GENOMIC DNA]</scope>
    <source>
        <strain evidence="3 4">LMbo</strain>
    </source>
</reference>
<feature type="region of interest" description="Disordered" evidence="1">
    <location>
        <begin position="1"/>
        <end position="24"/>
    </location>
</feature>
<dbReference type="RefSeq" id="WP_054608518.1">
    <property type="nucleotide sequence ID" value="NZ_JXDF01000029.1"/>
</dbReference>
<dbReference type="PATRIC" id="fig|148814.13.peg.1273"/>
<evidence type="ECO:0000256" key="1">
    <source>
        <dbReference type="SAM" id="MobiDB-lite"/>
    </source>
</evidence>
<organism evidence="3 4">
    <name type="scientific">Apilactobacillus kunkeei</name>
    <dbReference type="NCBI Taxonomy" id="148814"/>
    <lineage>
        <taxon>Bacteria</taxon>
        <taxon>Bacillati</taxon>
        <taxon>Bacillota</taxon>
        <taxon>Bacilli</taxon>
        <taxon>Lactobacillales</taxon>
        <taxon>Lactobacillaceae</taxon>
        <taxon>Apilactobacillus</taxon>
    </lineage>
</organism>
<dbReference type="EMBL" id="JXDF01000029">
    <property type="protein sequence ID" value="KPN79893.1"/>
    <property type="molecule type" value="Genomic_DNA"/>
</dbReference>
<keyword evidence="2" id="KW-1133">Transmembrane helix</keyword>
<evidence type="ECO:0000313" key="4">
    <source>
        <dbReference type="Proteomes" id="UP000050269"/>
    </source>
</evidence>
<dbReference type="AlphaFoldDB" id="A0A0P7LKF9"/>
<comment type="caution">
    <text evidence="3">The sequence shown here is derived from an EMBL/GenBank/DDBJ whole genome shotgun (WGS) entry which is preliminary data.</text>
</comment>
<proteinExistence type="predicted"/>
<accession>A0A0P7LKF9</accession>
<dbReference type="Proteomes" id="UP000050269">
    <property type="component" value="Unassembled WGS sequence"/>
</dbReference>
<feature type="transmembrane region" description="Helical" evidence="2">
    <location>
        <begin position="41"/>
        <end position="74"/>
    </location>
</feature>